<dbReference type="AlphaFoldDB" id="A0A6A6ZZU1"/>
<sequence>MRQALPRAQLHSIVIVSFERCLELKAGSADVEIFGPCRASGTWCSSKLPACTATVCGTSNWNIAHTKGDFSMLSTSILLDSPLLSSSFNHMFSPVSVDGRKTPRCCASHYEVTRPFILSRLCRILKSVHVNKHEAAPQCIGNTTALAYLLDSCGENELMRAVKAGGTRCSIIAPLHSRPFESAGSNS</sequence>
<proteinExistence type="predicted"/>
<reference evidence="1" key="1">
    <citation type="journal article" date="2020" name="Stud. Mycol.">
        <title>101 Dothideomycetes genomes: a test case for predicting lifestyles and emergence of pathogens.</title>
        <authorList>
            <person name="Haridas S."/>
            <person name="Albert R."/>
            <person name="Binder M."/>
            <person name="Bloem J."/>
            <person name="Labutti K."/>
            <person name="Salamov A."/>
            <person name="Andreopoulos B."/>
            <person name="Baker S."/>
            <person name="Barry K."/>
            <person name="Bills G."/>
            <person name="Bluhm B."/>
            <person name="Cannon C."/>
            <person name="Castanera R."/>
            <person name="Culley D."/>
            <person name="Daum C."/>
            <person name="Ezra D."/>
            <person name="Gonzalez J."/>
            <person name="Henrissat B."/>
            <person name="Kuo A."/>
            <person name="Liang C."/>
            <person name="Lipzen A."/>
            <person name="Lutzoni F."/>
            <person name="Magnuson J."/>
            <person name="Mondo S."/>
            <person name="Nolan M."/>
            <person name="Ohm R."/>
            <person name="Pangilinan J."/>
            <person name="Park H.-J."/>
            <person name="Ramirez L."/>
            <person name="Alfaro M."/>
            <person name="Sun H."/>
            <person name="Tritt A."/>
            <person name="Yoshinaga Y."/>
            <person name="Zwiers L.-H."/>
            <person name="Turgeon B."/>
            <person name="Goodwin S."/>
            <person name="Spatafora J."/>
            <person name="Crous P."/>
            <person name="Grigoriev I."/>
        </authorList>
    </citation>
    <scope>NUCLEOTIDE SEQUENCE</scope>
    <source>
        <strain evidence="1">CBS 113818</strain>
    </source>
</reference>
<evidence type="ECO:0000313" key="1">
    <source>
        <dbReference type="EMBL" id="KAF2826034.1"/>
    </source>
</evidence>
<evidence type="ECO:0000313" key="2">
    <source>
        <dbReference type="Proteomes" id="UP000799424"/>
    </source>
</evidence>
<accession>A0A6A6ZZU1</accession>
<dbReference type="EMBL" id="MU006227">
    <property type="protein sequence ID" value="KAF2826034.1"/>
    <property type="molecule type" value="Genomic_DNA"/>
</dbReference>
<gene>
    <name evidence="1" type="ORF">CC86DRAFT_38198</name>
</gene>
<organism evidence="1 2">
    <name type="scientific">Ophiobolus disseminans</name>
    <dbReference type="NCBI Taxonomy" id="1469910"/>
    <lineage>
        <taxon>Eukaryota</taxon>
        <taxon>Fungi</taxon>
        <taxon>Dikarya</taxon>
        <taxon>Ascomycota</taxon>
        <taxon>Pezizomycotina</taxon>
        <taxon>Dothideomycetes</taxon>
        <taxon>Pleosporomycetidae</taxon>
        <taxon>Pleosporales</taxon>
        <taxon>Pleosporineae</taxon>
        <taxon>Phaeosphaeriaceae</taxon>
        <taxon>Ophiobolus</taxon>
    </lineage>
</organism>
<keyword evidence="2" id="KW-1185">Reference proteome</keyword>
<dbReference type="Proteomes" id="UP000799424">
    <property type="component" value="Unassembled WGS sequence"/>
</dbReference>
<name>A0A6A6ZZU1_9PLEO</name>
<protein>
    <submittedName>
        <fullName evidence="1">Uncharacterized protein</fullName>
    </submittedName>
</protein>